<evidence type="ECO:0000256" key="1">
    <source>
        <dbReference type="SAM" id="MobiDB-lite"/>
    </source>
</evidence>
<dbReference type="InterPro" id="IPR000305">
    <property type="entry name" value="GIY-YIG_endonuc"/>
</dbReference>
<dbReference type="Pfam" id="PF26215">
    <property type="entry name" value="HTH_animal"/>
    <property type="match status" value="1"/>
</dbReference>
<dbReference type="InterPro" id="IPR000477">
    <property type="entry name" value="RT_dom"/>
</dbReference>
<gene>
    <name evidence="3" type="primary">Necator_chrX.g25204</name>
    <name evidence="3" type="ORF">RB195_025038</name>
</gene>
<sequence length="905" mass="104248">MPRFIESRTWRLLRNVPARYHRLVREALSLRQKITVSRQSIHFLHRCLTHRVVPRFMDQKQLHVLCGVPKNNRQLVDIQTRLLRTCLRAKQDELYANIKKCLSKELSCSRFLDERLWRRIVGGSISICDSIRSKTKSALRKKFDSLLSRSRSDSAQKYQKTFRSDLSHRETTANEQSLSATSRVTVLGGISISKNIQSALELGPSFSPSQPISTAVLRKIACNLQELQDRLRQKAKSKTTETAQQQSKALPPIPFPRTFFRQQEPNAVVDISIRLFADELFNVLDRYRRRKCHPNITHEQRLGIREVRELVKSKTIRLSTSDKGGEFVVIPRHLDEALTLCHLQDSSLYRSSTVEEFLTQHRRLNRVWMSTSKSAQLPPSTATRLKTELPARPVLYLLIKTYKLNSDSELASEDPSTFKVRLIISCVGGVTDRIAWFLNVVLVQLLKFVPAHLTNTHMFLDHLKNTHFDNSCVMESFDVTALYTNVSNDSAMQAVFELLTEHQSSINMYGFSVEQLMVVLRECLKCTVFRWSGNYFAQIRGLAMGQRLAPTLAIAFMAKIEAPIWETRPLLYCRYIDDCFLVCSSQAEMDNCFKILNEQSEYIKFTRNKPKGEWLPFLNVQVHISNRTHRTKWYRKPSNKNILVHFLSAHPTQVKRSVVRNMFRTATSVCIGREERRESIELARKIAVSNGYTPMRSITKRAQTRNKSGMEKVPFCVPFISDEVSAAIRRCLRKAKLEESVTIVELPPSNLKQILIRNRLYDRICTTPECKICPDNNEGDCMSSCVVYMICCVQCGDEYIGETARPLCIRIKEHLDGKRKSCDSTALGGHRVRRHNGEDFEVKITILAREPSIAARKALEAFWIHSKSPKMNRKEECLSITRELAPYLRLIFDCASHLTSGIWQW</sequence>
<evidence type="ECO:0000259" key="2">
    <source>
        <dbReference type="PROSITE" id="PS50878"/>
    </source>
</evidence>
<protein>
    <recommendedName>
        <fullName evidence="2">Reverse transcriptase domain-containing protein</fullName>
    </recommendedName>
</protein>
<dbReference type="InterPro" id="IPR043502">
    <property type="entry name" value="DNA/RNA_pol_sf"/>
</dbReference>
<dbReference type="PROSITE" id="PS50878">
    <property type="entry name" value="RT_POL"/>
    <property type="match status" value="1"/>
</dbReference>
<evidence type="ECO:0000313" key="3">
    <source>
        <dbReference type="EMBL" id="KAK6764945.1"/>
    </source>
</evidence>
<dbReference type="EMBL" id="JAVFWL010000006">
    <property type="protein sequence ID" value="KAK6764945.1"/>
    <property type="molecule type" value="Genomic_DNA"/>
</dbReference>
<reference evidence="3 4" key="1">
    <citation type="submission" date="2023-08" db="EMBL/GenBank/DDBJ databases">
        <title>A Necator americanus chromosomal reference genome.</title>
        <authorList>
            <person name="Ilik V."/>
            <person name="Petrzelkova K.J."/>
            <person name="Pardy F."/>
            <person name="Fuh T."/>
            <person name="Niatou-Singa F.S."/>
            <person name="Gouil Q."/>
            <person name="Baker L."/>
            <person name="Ritchie M.E."/>
            <person name="Jex A.R."/>
            <person name="Gazzola D."/>
            <person name="Li H."/>
            <person name="Toshio Fujiwara R."/>
            <person name="Zhan B."/>
            <person name="Aroian R.V."/>
            <person name="Pafco B."/>
            <person name="Schwarz E.M."/>
        </authorList>
    </citation>
    <scope>NUCLEOTIDE SEQUENCE [LARGE SCALE GENOMIC DNA]</scope>
    <source>
        <strain evidence="3 4">Aroian</strain>
        <tissue evidence="3">Whole animal</tissue>
    </source>
</reference>
<dbReference type="Pfam" id="PF01541">
    <property type="entry name" value="GIY-YIG"/>
    <property type="match status" value="1"/>
</dbReference>
<dbReference type="SUPFAM" id="SSF56672">
    <property type="entry name" value="DNA/RNA polymerases"/>
    <property type="match status" value="1"/>
</dbReference>
<comment type="caution">
    <text evidence="3">The sequence shown here is derived from an EMBL/GenBank/DDBJ whole genome shotgun (WGS) entry which is preliminary data.</text>
</comment>
<feature type="domain" description="Reverse transcriptase" evidence="2">
    <location>
        <begin position="404"/>
        <end position="638"/>
    </location>
</feature>
<accession>A0ABR1EQM0</accession>
<organism evidence="3 4">
    <name type="scientific">Necator americanus</name>
    <name type="common">Human hookworm</name>
    <dbReference type="NCBI Taxonomy" id="51031"/>
    <lineage>
        <taxon>Eukaryota</taxon>
        <taxon>Metazoa</taxon>
        <taxon>Ecdysozoa</taxon>
        <taxon>Nematoda</taxon>
        <taxon>Chromadorea</taxon>
        <taxon>Rhabditida</taxon>
        <taxon>Rhabditina</taxon>
        <taxon>Rhabditomorpha</taxon>
        <taxon>Strongyloidea</taxon>
        <taxon>Ancylostomatidae</taxon>
        <taxon>Bunostominae</taxon>
        <taxon>Necator</taxon>
    </lineage>
</organism>
<dbReference type="SUPFAM" id="SSF82771">
    <property type="entry name" value="GIY-YIG endonuclease"/>
    <property type="match status" value="1"/>
</dbReference>
<dbReference type="Pfam" id="PF00078">
    <property type="entry name" value="RVT_1"/>
    <property type="match status" value="1"/>
</dbReference>
<dbReference type="InterPro" id="IPR035901">
    <property type="entry name" value="GIY-YIG_endonuc_sf"/>
</dbReference>
<keyword evidence="4" id="KW-1185">Reference proteome</keyword>
<proteinExistence type="predicted"/>
<evidence type="ECO:0000313" key="4">
    <source>
        <dbReference type="Proteomes" id="UP001303046"/>
    </source>
</evidence>
<dbReference type="Proteomes" id="UP001303046">
    <property type="component" value="Unassembled WGS sequence"/>
</dbReference>
<dbReference type="PANTHER" id="PTHR21301">
    <property type="entry name" value="REVERSE TRANSCRIPTASE"/>
    <property type="match status" value="1"/>
</dbReference>
<name>A0ABR1EQM0_NECAM</name>
<feature type="region of interest" description="Disordered" evidence="1">
    <location>
        <begin position="236"/>
        <end position="256"/>
    </location>
</feature>
<dbReference type="InterPro" id="IPR058912">
    <property type="entry name" value="HTH_animal"/>
</dbReference>
<dbReference type="PANTHER" id="PTHR21301:SF10">
    <property type="entry name" value="REVERSE TRANSCRIPTASE DOMAIN-CONTAINING PROTEIN"/>
    <property type="match status" value="1"/>
</dbReference>